<dbReference type="InterPro" id="IPR017871">
    <property type="entry name" value="ABC_transporter-like_CS"/>
</dbReference>
<dbReference type="Gene3D" id="3.40.50.300">
    <property type="entry name" value="P-loop containing nucleotide triphosphate hydrolases"/>
    <property type="match status" value="1"/>
</dbReference>
<dbReference type="InterPro" id="IPR050166">
    <property type="entry name" value="ABC_transporter_ATP-bind"/>
</dbReference>
<organism evidence="5 6">
    <name type="scientific">Ktedonosporobacter rubrisoli</name>
    <dbReference type="NCBI Taxonomy" id="2509675"/>
    <lineage>
        <taxon>Bacteria</taxon>
        <taxon>Bacillati</taxon>
        <taxon>Chloroflexota</taxon>
        <taxon>Ktedonobacteria</taxon>
        <taxon>Ktedonobacterales</taxon>
        <taxon>Ktedonosporobacteraceae</taxon>
        <taxon>Ktedonosporobacter</taxon>
    </lineage>
</organism>
<evidence type="ECO:0000259" key="4">
    <source>
        <dbReference type="PROSITE" id="PS50893"/>
    </source>
</evidence>
<evidence type="ECO:0000256" key="3">
    <source>
        <dbReference type="ARBA" id="ARBA00022840"/>
    </source>
</evidence>
<dbReference type="SUPFAM" id="SSF52540">
    <property type="entry name" value="P-loop containing nucleoside triphosphate hydrolases"/>
    <property type="match status" value="1"/>
</dbReference>
<dbReference type="EMBL" id="CP035758">
    <property type="protein sequence ID" value="QBD77189.1"/>
    <property type="molecule type" value="Genomic_DNA"/>
</dbReference>
<evidence type="ECO:0000256" key="1">
    <source>
        <dbReference type="ARBA" id="ARBA00022448"/>
    </source>
</evidence>
<dbReference type="InterPro" id="IPR027417">
    <property type="entry name" value="P-loop_NTPase"/>
</dbReference>
<dbReference type="KEGG" id="kbs:EPA93_14750"/>
<dbReference type="InterPro" id="IPR003593">
    <property type="entry name" value="AAA+_ATPase"/>
</dbReference>
<reference evidence="5 6" key="1">
    <citation type="submission" date="2019-01" db="EMBL/GenBank/DDBJ databases">
        <title>Ktedonosporobacter rubrisoli SCAWS-G2.</title>
        <authorList>
            <person name="Huang Y."/>
            <person name="Yan B."/>
        </authorList>
    </citation>
    <scope>NUCLEOTIDE SEQUENCE [LARGE SCALE GENOMIC DNA]</scope>
    <source>
        <strain evidence="5 6">SCAWS-G2</strain>
    </source>
</reference>
<evidence type="ECO:0000313" key="5">
    <source>
        <dbReference type="EMBL" id="QBD77189.1"/>
    </source>
</evidence>
<dbReference type="GO" id="GO:0005524">
    <property type="term" value="F:ATP binding"/>
    <property type="evidence" value="ECO:0007669"/>
    <property type="project" value="UniProtKB-KW"/>
</dbReference>
<dbReference type="OrthoDB" id="9784450at2"/>
<gene>
    <name evidence="5" type="ORF">EPA93_14750</name>
</gene>
<evidence type="ECO:0000313" key="6">
    <source>
        <dbReference type="Proteomes" id="UP000290365"/>
    </source>
</evidence>
<dbReference type="PROSITE" id="PS00211">
    <property type="entry name" value="ABC_TRANSPORTER_1"/>
    <property type="match status" value="1"/>
</dbReference>
<dbReference type="SMART" id="SM00382">
    <property type="entry name" value="AAA"/>
    <property type="match status" value="1"/>
</dbReference>
<feature type="domain" description="ABC transporter" evidence="4">
    <location>
        <begin position="14"/>
        <end position="245"/>
    </location>
</feature>
<keyword evidence="2" id="KW-0547">Nucleotide-binding</keyword>
<name>A0A4P6JP88_KTERU</name>
<proteinExistence type="predicted"/>
<dbReference type="RefSeq" id="WP_129888252.1">
    <property type="nucleotide sequence ID" value="NZ_CP035758.1"/>
</dbReference>
<dbReference type="InterPro" id="IPR003439">
    <property type="entry name" value="ABC_transporter-like_ATP-bd"/>
</dbReference>
<keyword evidence="1" id="KW-0813">Transport</keyword>
<dbReference type="PANTHER" id="PTHR42788">
    <property type="entry name" value="TAURINE IMPORT ATP-BINDING PROTEIN-RELATED"/>
    <property type="match status" value="1"/>
</dbReference>
<protein>
    <submittedName>
        <fullName evidence="5">ABC transporter ATP-binding protein</fullName>
    </submittedName>
</protein>
<sequence>MTEYTNTKHHALRLSVQGVSKVYRVNRQELAVLRSIDLSVAAGEFVTIIGPSGCGKTTLLHIVAGLEEPDEGAVVIDGMEGAKRVGQVGYMLQQPLLLPWRTVEENVCLGLDIRREPHQQARRRARQYLEQFGLLDFAWHYPDALSGGMSQRVALLRTFLFHSSFLLLDEPFGALDALTRLSTELWLLNLWQEFKASILFITHDIREAIFLSDRIYVLSRRPAQVAYAIPVDLPRPRHPEHLASKNAVALEQELVAYLMKEAVS</sequence>
<keyword evidence="3 5" id="KW-0067">ATP-binding</keyword>
<keyword evidence="6" id="KW-1185">Reference proteome</keyword>
<dbReference type="Pfam" id="PF00005">
    <property type="entry name" value="ABC_tran"/>
    <property type="match status" value="1"/>
</dbReference>
<dbReference type="Proteomes" id="UP000290365">
    <property type="component" value="Chromosome"/>
</dbReference>
<accession>A0A4P6JP88</accession>
<evidence type="ECO:0000256" key="2">
    <source>
        <dbReference type="ARBA" id="ARBA00022741"/>
    </source>
</evidence>
<dbReference type="PANTHER" id="PTHR42788:SF2">
    <property type="entry name" value="ABC TRANSPORTER ATP-BINDING PROTEIN"/>
    <property type="match status" value="1"/>
</dbReference>
<dbReference type="CDD" id="cd03293">
    <property type="entry name" value="ABC_NrtD_SsuB_transporters"/>
    <property type="match status" value="1"/>
</dbReference>
<dbReference type="AlphaFoldDB" id="A0A4P6JP88"/>
<dbReference type="GO" id="GO:0016887">
    <property type="term" value="F:ATP hydrolysis activity"/>
    <property type="evidence" value="ECO:0007669"/>
    <property type="project" value="InterPro"/>
</dbReference>
<dbReference type="PROSITE" id="PS50893">
    <property type="entry name" value="ABC_TRANSPORTER_2"/>
    <property type="match status" value="1"/>
</dbReference>